<evidence type="ECO:0000313" key="1">
    <source>
        <dbReference type="EMBL" id="SHF75749.1"/>
    </source>
</evidence>
<dbReference type="EMBL" id="FQUE01000012">
    <property type="protein sequence ID" value="SHF75749.1"/>
    <property type="molecule type" value="Genomic_DNA"/>
</dbReference>
<dbReference type="AlphaFoldDB" id="A0A1M5E934"/>
<name>A0A1M5E934_LOKAT</name>
<gene>
    <name evidence="1" type="ORF">SAMN05444339_1122</name>
</gene>
<dbReference type="OrthoDB" id="9849502at2"/>
<organism evidence="1 2">
    <name type="scientific">Loktanella atrilutea</name>
    <dbReference type="NCBI Taxonomy" id="366533"/>
    <lineage>
        <taxon>Bacteria</taxon>
        <taxon>Pseudomonadati</taxon>
        <taxon>Pseudomonadota</taxon>
        <taxon>Alphaproteobacteria</taxon>
        <taxon>Rhodobacterales</taxon>
        <taxon>Roseobacteraceae</taxon>
        <taxon>Loktanella</taxon>
    </lineage>
</organism>
<keyword evidence="2" id="KW-1185">Reference proteome</keyword>
<dbReference type="Proteomes" id="UP000183987">
    <property type="component" value="Unassembled WGS sequence"/>
</dbReference>
<accession>A0A1M5E934</accession>
<protein>
    <submittedName>
        <fullName evidence="1">Uncharacterized protein</fullName>
    </submittedName>
</protein>
<reference evidence="2" key="1">
    <citation type="submission" date="2016-11" db="EMBL/GenBank/DDBJ databases">
        <authorList>
            <person name="Varghese N."/>
            <person name="Submissions S."/>
        </authorList>
    </citation>
    <scope>NUCLEOTIDE SEQUENCE [LARGE SCALE GENOMIC DNA]</scope>
    <source>
        <strain evidence="2">DSM 29326</strain>
    </source>
</reference>
<proteinExistence type="predicted"/>
<dbReference type="RefSeq" id="WP_072858558.1">
    <property type="nucleotide sequence ID" value="NZ_FQUE01000012.1"/>
</dbReference>
<evidence type="ECO:0000313" key="2">
    <source>
        <dbReference type="Proteomes" id="UP000183987"/>
    </source>
</evidence>
<sequence>MSVKTYTVAMRNGPPVTRRGHIVTFTRAGQPAVAVALYKTRGGYNADHPRTGRSISTFDQVCRFGKAVTLKEAKDSLLMMLDELKGDEALRRVVDGYDVLNPDFP</sequence>